<feature type="transmembrane region" description="Helical" evidence="15">
    <location>
        <begin position="106"/>
        <end position="125"/>
    </location>
</feature>
<sequence>MDTQDTMEKAPDLTETRTAPGMLAAGGLLGAIVASSCCILPLVLFSLGISGAWIGNLTALAPYQPVFAVVTLGLLGYGHYLVYWKPRRCAEGDACARQLPDRAVKVALWSATMLIAAALVFPYAAPALLGI</sequence>
<evidence type="ECO:0000256" key="11">
    <source>
        <dbReference type="ARBA" id="ARBA00022989"/>
    </source>
</evidence>
<evidence type="ECO:0000256" key="10">
    <source>
        <dbReference type="ARBA" id="ARBA00022914"/>
    </source>
</evidence>
<evidence type="ECO:0000256" key="12">
    <source>
        <dbReference type="ARBA" id="ARBA00023136"/>
    </source>
</evidence>
<keyword evidence="4" id="KW-0813">Transport</keyword>
<evidence type="ECO:0000256" key="13">
    <source>
        <dbReference type="ARBA" id="ARBA00030934"/>
    </source>
</evidence>
<evidence type="ECO:0000256" key="7">
    <source>
        <dbReference type="ARBA" id="ARBA00022519"/>
    </source>
</evidence>
<evidence type="ECO:0000256" key="14">
    <source>
        <dbReference type="ARBA" id="ARBA00045720"/>
    </source>
</evidence>
<reference evidence="16" key="1">
    <citation type="submission" date="2021-07" db="EMBL/GenBank/DDBJ databases">
        <title>Pseudohoeflea marina sp. nov. a polyhydroxyalcanoate-producing bacterium.</title>
        <authorList>
            <person name="Zheng W."/>
            <person name="Yu S."/>
            <person name="Huang Y."/>
        </authorList>
    </citation>
    <scope>NUCLEOTIDE SEQUENCE</scope>
    <source>
        <strain evidence="16">DP4N28-3</strain>
    </source>
</reference>
<dbReference type="Pfam" id="PF02411">
    <property type="entry name" value="MerT"/>
    <property type="match status" value="1"/>
</dbReference>
<keyword evidence="9" id="KW-0479">Metal-binding</keyword>
<keyword evidence="17" id="KW-1185">Reference proteome</keyword>
<evidence type="ECO:0000256" key="15">
    <source>
        <dbReference type="SAM" id="Phobius"/>
    </source>
</evidence>
<evidence type="ECO:0000313" key="16">
    <source>
        <dbReference type="EMBL" id="MBW3097027.1"/>
    </source>
</evidence>
<keyword evidence="10" id="KW-0476">Mercury</keyword>
<proteinExistence type="inferred from homology"/>
<comment type="caution">
    <text evidence="16">The sequence shown here is derived from an EMBL/GenBank/DDBJ whole genome shotgun (WGS) entry which is preliminary data.</text>
</comment>
<dbReference type="EMBL" id="JAHWQX010000002">
    <property type="protein sequence ID" value="MBW3097027.1"/>
    <property type="molecule type" value="Genomic_DNA"/>
</dbReference>
<keyword evidence="6" id="KW-1003">Cell membrane</keyword>
<name>A0ABS6WM33_9HYPH</name>
<evidence type="ECO:0000256" key="3">
    <source>
        <dbReference type="ARBA" id="ARBA00017053"/>
    </source>
</evidence>
<keyword evidence="7" id="KW-0997">Cell inner membrane</keyword>
<dbReference type="InterPro" id="IPR003457">
    <property type="entry name" value="Transprt_MerT"/>
</dbReference>
<evidence type="ECO:0000256" key="1">
    <source>
        <dbReference type="ARBA" id="ARBA00004429"/>
    </source>
</evidence>
<accession>A0ABS6WM33</accession>
<evidence type="ECO:0000256" key="5">
    <source>
        <dbReference type="ARBA" id="ARBA00022466"/>
    </source>
</evidence>
<evidence type="ECO:0000256" key="4">
    <source>
        <dbReference type="ARBA" id="ARBA00022448"/>
    </source>
</evidence>
<keyword evidence="12 15" id="KW-0472">Membrane</keyword>
<feature type="transmembrane region" description="Helical" evidence="15">
    <location>
        <begin position="66"/>
        <end position="85"/>
    </location>
</feature>
<comment type="similarity">
    <text evidence="2">Belongs to the MerT family.</text>
</comment>
<evidence type="ECO:0000256" key="8">
    <source>
        <dbReference type="ARBA" id="ARBA00022692"/>
    </source>
</evidence>
<comment type="function">
    <text evidence="14">Involved in mercury resistance. Probably transfers a mercuric ion from the periplasmic Hg(2+)-binding protein MerP to the cytoplasmic mercuric reductase MerA.</text>
</comment>
<protein>
    <recommendedName>
        <fullName evidence="3">Mercuric transport protein MerT</fullName>
    </recommendedName>
    <alternativeName>
        <fullName evidence="13">Mercury ion transport protein</fullName>
    </alternativeName>
</protein>
<evidence type="ECO:0000313" key="17">
    <source>
        <dbReference type="Proteomes" id="UP001430804"/>
    </source>
</evidence>
<dbReference type="RefSeq" id="WP_219200974.1">
    <property type="nucleotide sequence ID" value="NZ_JAHWQX010000002.1"/>
</dbReference>
<comment type="subcellular location">
    <subcellularLocation>
        <location evidence="1">Cell inner membrane</location>
        <topology evidence="1">Multi-pass membrane protein</topology>
    </subcellularLocation>
</comment>
<keyword evidence="5" id="KW-0475">Mercuric resistance</keyword>
<evidence type="ECO:0000256" key="6">
    <source>
        <dbReference type="ARBA" id="ARBA00022475"/>
    </source>
</evidence>
<organism evidence="16 17">
    <name type="scientific">Pseudohoeflea coraliihabitans</name>
    <dbReference type="NCBI Taxonomy" id="2860393"/>
    <lineage>
        <taxon>Bacteria</taxon>
        <taxon>Pseudomonadati</taxon>
        <taxon>Pseudomonadota</taxon>
        <taxon>Alphaproteobacteria</taxon>
        <taxon>Hyphomicrobiales</taxon>
        <taxon>Rhizobiaceae</taxon>
        <taxon>Pseudohoeflea</taxon>
    </lineage>
</organism>
<keyword evidence="8 15" id="KW-0812">Transmembrane</keyword>
<evidence type="ECO:0000256" key="2">
    <source>
        <dbReference type="ARBA" id="ARBA00008224"/>
    </source>
</evidence>
<gene>
    <name evidence="16" type="ORF">KY465_07025</name>
</gene>
<keyword evidence="11 15" id="KW-1133">Transmembrane helix</keyword>
<feature type="transmembrane region" description="Helical" evidence="15">
    <location>
        <begin position="21"/>
        <end position="54"/>
    </location>
</feature>
<dbReference type="Proteomes" id="UP001430804">
    <property type="component" value="Unassembled WGS sequence"/>
</dbReference>
<evidence type="ECO:0000256" key="9">
    <source>
        <dbReference type="ARBA" id="ARBA00022723"/>
    </source>
</evidence>